<accession>A0A968GDS7</accession>
<keyword evidence="5 7" id="KW-0472">Membrane</keyword>
<dbReference type="Pfam" id="PF04347">
    <property type="entry name" value="FliO"/>
    <property type="match status" value="1"/>
</dbReference>
<protein>
    <submittedName>
        <fullName evidence="9">FliO/MopB family protein</fullName>
    </submittedName>
</protein>
<comment type="caution">
    <text evidence="9">The sequence shown here is derived from an EMBL/GenBank/DDBJ whole genome shotgun (WGS) entry which is preliminary data.</text>
</comment>
<evidence type="ECO:0000256" key="6">
    <source>
        <dbReference type="SAM" id="MobiDB-lite"/>
    </source>
</evidence>
<evidence type="ECO:0000256" key="7">
    <source>
        <dbReference type="SAM" id="Phobius"/>
    </source>
</evidence>
<dbReference type="InterPro" id="IPR022781">
    <property type="entry name" value="Flagellar_biosynth_FliO"/>
</dbReference>
<feature type="region of interest" description="Disordered" evidence="6">
    <location>
        <begin position="176"/>
        <end position="214"/>
    </location>
</feature>
<keyword evidence="4 7" id="KW-1133">Transmembrane helix</keyword>
<evidence type="ECO:0000313" key="9">
    <source>
        <dbReference type="EMBL" id="NIZ68709.1"/>
    </source>
</evidence>
<organism evidence="9 10">
    <name type="scientific">Entomospira culicis</name>
    <dbReference type="NCBI Taxonomy" id="2719989"/>
    <lineage>
        <taxon>Bacteria</taxon>
        <taxon>Pseudomonadati</taxon>
        <taxon>Spirochaetota</taxon>
        <taxon>Spirochaetia</taxon>
        <taxon>Spirochaetales</taxon>
        <taxon>Spirochaetaceae</taxon>
        <taxon>Entomospira</taxon>
    </lineage>
</organism>
<dbReference type="EMBL" id="JAATLM010000001">
    <property type="protein sequence ID" value="NIZ68709.1"/>
    <property type="molecule type" value="Genomic_DNA"/>
</dbReference>
<comment type="subcellular location">
    <subcellularLocation>
        <location evidence="1">Cell membrane</location>
    </subcellularLocation>
</comment>
<proteinExistence type="predicted"/>
<dbReference type="RefSeq" id="WP_167694811.1">
    <property type="nucleotide sequence ID" value="NZ_CP118185.1"/>
</dbReference>
<keyword evidence="2" id="KW-1003">Cell membrane</keyword>
<keyword evidence="8" id="KW-0732">Signal</keyword>
<gene>
    <name evidence="9" type="ORF">HCT48_00530</name>
</gene>
<dbReference type="AlphaFoldDB" id="A0A968GDS7"/>
<evidence type="ECO:0000256" key="2">
    <source>
        <dbReference type="ARBA" id="ARBA00022475"/>
    </source>
</evidence>
<evidence type="ECO:0000313" key="10">
    <source>
        <dbReference type="Proteomes" id="UP000778951"/>
    </source>
</evidence>
<feature type="compositionally biased region" description="Polar residues" evidence="6">
    <location>
        <begin position="176"/>
        <end position="189"/>
    </location>
</feature>
<keyword evidence="10" id="KW-1185">Reference proteome</keyword>
<evidence type="ECO:0000256" key="4">
    <source>
        <dbReference type="ARBA" id="ARBA00022989"/>
    </source>
</evidence>
<keyword evidence="3 7" id="KW-0812">Transmembrane</keyword>
<evidence type="ECO:0000256" key="8">
    <source>
        <dbReference type="SAM" id="SignalP"/>
    </source>
</evidence>
<dbReference type="GO" id="GO:0016020">
    <property type="term" value="C:membrane"/>
    <property type="evidence" value="ECO:0007669"/>
    <property type="project" value="InterPro"/>
</dbReference>
<feature type="chain" id="PRO_5037562117" evidence="8">
    <location>
        <begin position="28"/>
        <end position="214"/>
    </location>
</feature>
<evidence type="ECO:0000256" key="1">
    <source>
        <dbReference type="ARBA" id="ARBA00004236"/>
    </source>
</evidence>
<dbReference type="GO" id="GO:0044781">
    <property type="term" value="P:bacterial-type flagellum organization"/>
    <property type="evidence" value="ECO:0007669"/>
    <property type="project" value="InterPro"/>
</dbReference>
<name>A0A968GDS7_9SPIO</name>
<evidence type="ECO:0000256" key="5">
    <source>
        <dbReference type="ARBA" id="ARBA00023136"/>
    </source>
</evidence>
<dbReference type="Proteomes" id="UP000778951">
    <property type="component" value="Unassembled WGS sequence"/>
</dbReference>
<feature type="signal peptide" evidence="8">
    <location>
        <begin position="1"/>
        <end position="27"/>
    </location>
</feature>
<feature type="transmembrane region" description="Helical" evidence="7">
    <location>
        <begin position="65"/>
        <end position="89"/>
    </location>
</feature>
<reference evidence="9" key="1">
    <citation type="submission" date="2020-03" db="EMBL/GenBank/DDBJ databases">
        <title>Spirochaetal bacteria isolated from arthropods constitute a novel genus Entomospira genus novum within the order Spirochaetales.</title>
        <authorList>
            <person name="Grana-Miraglia L."/>
            <person name="Sikutova S."/>
            <person name="Fingerle V."/>
            <person name="Sing A."/>
            <person name="Castillo-Ramirez S."/>
            <person name="Margos G."/>
            <person name="Rudolf I."/>
        </authorList>
    </citation>
    <scope>NUCLEOTIDE SEQUENCE</scope>
    <source>
        <strain evidence="9">BR149</strain>
    </source>
</reference>
<sequence>MMNVFSLFLRKFLMLAMLLMVTLPLCAQSEASPPEASEVSNEQTLLLEPLTGSQGEVRPLAQSGFMALVQAILALIFVLGLVYLTIFFLRKLTGKEAQVSSHIQILETRSIKAGNAISIIEIADRLFIVGVGENITPIGEITDQEQRDLIRLAQAKKEAPVQERFFQMLKGKIQKNDANTPEEITSSPTRNKDFLKDYTSRLHNPSHQEKNNHE</sequence>
<feature type="compositionally biased region" description="Basic and acidic residues" evidence="6">
    <location>
        <begin position="190"/>
        <end position="214"/>
    </location>
</feature>
<evidence type="ECO:0000256" key="3">
    <source>
        <dbReference type="ARBA" id="ARBA00022692"/>
    </source>
</evidence>